<comment type="subcellular location">
    <subcellularLocation>
        <location evidence="1">Cell membrane</location>
    </subcellularLocation>
</comment>
<keyword evidence="3" id="KW-0997">Cell inner membrane</keyword>
<comment type="caution">
    <text evidence="8">The sequence shown here is derived from an EMBL/GenBank/DDBJ whole genome shotgun (WGS) entry which is preliminary data.</text>
</comment>
<sequence length="214" mass="23074">MIGVVIPAHNEERSLDQCLDAVLTAAAHLELKVAVRILVVLDSCTDGSASVIANYPVDTLTIEAQNVGLARAAGIEWLLSHGATWIACSDADSRVAPDWLVRQLSLKADMVCGTVQVAEWGDLGHEVQARYASAYQARDGHRHIHGANLSFSAACYRRAGGFKAIPVDEDVQLVAAFERIGARIAWSCLPQVYTSARLDCRARGGFGDYLKSLL</sequence>
<dbReference type="InterPro" id="IPR029044">
    <property type="entry name" value="Nucleotide-diphossugar_trans"/>
</dbReference>
<accession>A0A0D0IU04</accession>
<keyword evidence="6" id="KW-0472">Membrane</keyword>
<dbReference type="PANTHER" id="PTHR43646">
    <property type="entry name" value="GLYCOSYLTRANSFERASE"/>
    <property type="match status" value="1"/>
</dbReference>
<dbReference type="GO" id="GO:0005886">
    <property type="term" value="C:plasma membrane"/>
    <property type="evidence" value="ECO:0007669"/>
    <property type="project" value="UniProtKB-SubCell"/>
</dbReference>
<evidence type="ECO:0000313" key="8">
    <source>
        <dbReference type="EMBL" id="KIP96642.1"/>
    </source>
</evidence>
<name>A0A0D0IU04_9PSED</name>
<dbReference type="GO" id="GO:0016757">
    <property type="term" value="F:glycosyltransferase activity"/>
    <property type="evidence" value="ECO:0007669"/>
    <property type="project" value="UniProtKB-KW"/>
</dbReference>
<dbReference type="Gene3D" id="3.90.550.10">
    <property type="entry name" value="Spore Coat Polysaccharide Biosynthesis Protein SpsA, Chain A"/>
    <property type="match status" value="1"/>
</dbReference>
<keyword evidence="4" id="KW-0328">Glycosyltransferase</keyword>
<evidence type="ECO:0000313" key="9">
    <source>
        <dbReference type="Proteomes" id="UP000032068"/>
    </source>
</evidence>
<protein>
    <submittedName>
        <fullName evidence="8">Glycosyl transferase</fullName>
    </submittedName>
</protein>
<evidence type="ECO:0000256" key="5">
    <source>
        <dbReference type="ARBA" id="ARBA00022679"/>
    </source>
</evidence>
<keyword evidence="5 8" id="KW-0808">Transferase</keyword>
<evidence type="ECO:0000256" key="4">
    <source>
        <dbReference type="ARBA" id="ARBA00022676"/>
    </source>
</evidence>
<evidence type="ECO:0000259" key="7">
    <source>
        <dbReference type="Pfam" id="PF00535"/>
    </source>
</evidence>
<evidence type="ECO:0000256" key="2">
    <source>
        <dbReference type="ARBA" id="ARBA00022475"/>
    </source>
</evidence>
<organism evidence="8 9">
    <name type="scientific">Pseudomonas fulva</name>
    <dbReference type="NCBI Taxonomy" id="47880"/>
    <lineage>
        <taxon>Bacteria</taxon>
        <taxon>Pseudomonadati</taxon>
        <taxon>Pseudomonadota</taxon>
        <taxon>Gammaproteobacteria</taxon>
        <taxon>Pseudomonadales</taxon>
        <taxon>Pseudomonadaceae</taxon>
        <taxon>Pseudomonas</taxon>
    </lineage>
</organism>
<proteinExistence type="predicted"/>
<gene>
    <name evidence="8" type="ORF">RU08_20505</name>
</gene>
<feature type="domain" description="Glycosyltransferase 2-like" evidence="7">
    <location>
        <begin position="4"/>
        <end position="158"/>
    </location>
</feature>
<dbReference type="EMBL" id="JXQW01000062">
    <property type="protein sequence ID" value="KIP96642.1"/>
    <property type="molecule type" value="Genomic_DNA"/>
</dbReference>
<evidence type="ECO:0000256" key="3">
    <source>
        <dbReference type="ARBA" id="ARBA00022519"/>
    </source>
</evidence>
<dbReference type="AlphaFoldDB" id="A0A0D0IU04"/>
<keyword evidence="2" id="KW-1003">Cell membrane</keyword>
<dbReference type="RefSeq" id="WP_042555694.1">
    <property type="nucleotide sequence ID" value="NZ_JXQW01000062.1"/>
</dbReference>
<dbReference type="PANTHER" id="PTHR43646:SF2">
    <property type="entry name" value="GLYCOSYLTRANSFERASE 2-LIKE DOMAIN-CONTAINING PROTEIN"/>
    <property type="match status" value="1"/>
</dbReference>
<evidence type="ECO:0000256" key="6">
    <source>
        <dbReference type="ARBA" id="ARBA00023136"/>
    </source>
</evidence>
<dbReference type="OrthoDB" id="9777873at2"/>
<dbReference type="SUPFAM" id="SSF53448">
    <property type="entry name" value="Nucleotide-diphospho-sugar transferases"/>
    <property type="match status" value="1"/>
</dbReference>
<dbReference type="InterPro" id="IPR001173">
    <property type="entry name" value="Glyco_trans_2-like"/>
</dbReference>
<dbReference type="Proteomes" id="UP000032068">
    <property type="component" value="Unassembled WGS sequence"/>
</dbReference>
<evidence type="ECO:0000256" key="1">
    <source>
        <dbReference type="ARBA" id="ARBA00004236"/>
    </source>
</evidence>
<dbReference type="Pfam" id="PF00535">
    <property type="entry name" value="Glycos_transf_2"/>
    <property type="match status" value="1"/>
</dbReference>
<reference evidence="8 9" key="1">
    <citation type="submission" date="2014-12" db="EMBL/GenBank/DDBJ databases">
        <title>16Stimator: statistical estimation of ribosomal gene copy numbers from draft genome assemblies.</title>
        <authorList>
            <person name="Perisin M.A."/>
            <person name="Vetter M."/>
            <person name="Gilbert J.A."/>
            <person name="Bergelson J."/>
        </authorList>
    </citation>
    <scope>NUCLEOTIDE SEQUENCE [LARGE SCALE GENOMIC DNA]</scope>
    <source>
        <strain evidence="8 9">MEJ086</strain>
    </source>
</reference>